<keyword evidence="6" id="KW-1185">Reference proteome</keyword>
<dbReference type="InterPro" id="IPR017871">
    <property type="entry name" value="ABC_transporter-like_CS"/>
</dbReference>
<dbReference type="SMART" id="SM00382">
    <property type="entry name" value="AAA"/>
    <property type="match status" value="1"/>
</dbReference>
<sequence>MENSTIMIQMSDIYKSFNNIPVLKGISLEVKKSEVLAVIGPSGSGKSTLLRCLNTLETIDGGSIKIKGEYLAKNSDGKAEYADKKTQKHILGQMCMVFQQFNLFPHMTVLENLLEAPLHVKNMKKNEILPVAEELLRKTGLFDKRDAYPSRLSGGQQQRVAIARALCMSPDIMLFDEPTSALDPELTVGVLNTMRQLAEEQMTMIVVTHEMGFARDAASNVIFMADGNIIEKAKPHDFFSNPQEERTKSFLKNMLK</sequence>
<feature type="domain" description="ABC transporter" evidence="4">
    <location>
        <begin position="8"/>
        <end position="251"/>
    </location>
</feature>
<comment type="caution">
    <text evidence="5">The sequence shown here is derived from an EMBL/GenBank/DDBJ whole genome shotgun (WGS) entry which is preliminary data.</text>
</comment>
<keyword evidence="2" id="KW-0547">Nucleotide-binding</keyword>
<dbReference type="SUPFAM" id="SSF52540">
    <property type="entry name" value="P-loop containing nucleoside triphosphate hydrolases"/>
    <property type="match status" value="1"/>
</dbReference>
<dbReference type="PROSITE" id="PS50893">
    <property type="entry name" value="ABC_TRANSPORTER_2"/>
    <property type="match status" value="1"/>
</dbReference>
<evidence type="ECO:0000313" key="6">
    <source>
        <dbReference type="Proteomes" id="UP001239167"/>
    </source>
</evidence>
<dbReference type="Gene3D" id="3.40.50.300">
    <property type="entry name" value="P-loop containing nucleotide triphosphate hydrolases"/>
    <property type="match status" value="1"/>
</dbReference>
<name>A0ABT9Y902_9FIRM</name>
<reference evidence="5 6" key="1">
    <citation type="submission" date="2023-07" db="EMBL/GenBank/DDBJ databases">
        <title>Genomic Encyclopedia of Type Strains, Phase IV (KMG-IV): sequencing the most valuable type-strain genomes for metagenomic binning, comparative biology and taxonomic classification.</title>
        <authorList>
            <person name="Goeker M."/>
        </authorList>
    </citation>
    <scope>NUCLEOTIDE SEQUENCE [LARGE SCALE GENOMIC DNA]</scope>
    <source>
        <strain evidence="5 6">DSM 16980</strain>
    </source>
</reference>
<protein>
    <submittedName>
        <fullName evidence="5">Polar amino acid transport system ATP-binding protein</fullName>
    </submittedName>
</protein>
<organism evidence="5 6">
    <name type="scientific">Pectinatus haikarae</name>
    <dbReference type="NCBI Taxonomy" id="349096"/>
    <lineage>
        <taxon>Bacteria</taxon>
        <taxon>Bacillati</taxon>
        <taxon>Bacillota</taxon>
        <taxon>Negativicutes</taxon>
        <taxon>Selenomonadales</taxon>
        <taxon>Selenomonadaceae</taxon>
        <taxon>Pectinatus</taxon>
    </lineage>
</organism>
<keyword evidence="1" id="KW-0813">Transport</keyword>
<dbReference type="PIRSF" id="PIRSF039085">
    <property type="entry name" value="ABC_ATPase_HisP"/>
    <property type="match status" value="1"/>
</dbReference>
<gene>
    <name evidence="5" type="ORF">J2S01_002053</name>
</gene>
<accession>A0ABT9Y902</accession>
<dbReference type="Proteomes" id="UP001239167">
    <property type="component" value="Unassembled WGS sequence"/>
</dbReference>
<evidence type="ECO:0000259" key="4">
    <source>
        <dbReference type="PROSITE" id="PS50893"/>
    </source>
</evidence>
<dbReference type="PANTHER" id="PTHR43166:SF37">
    <property type="entry name" value="ARGININE TRANSPORT ATP-BINDING PROTEIN ARTM"/>
    <property type="match status" value="1"/>
</dbReference>
<evidence type="ECO:0000256" key="2">
    <source>
        <dbReference type="ARBA" id="ARBA00022741"/>
    </source>
</evidence>
<dbReference type="InterPro" id="IPR050086">
    <property type="entry name" value="MetN_ABC_transporter-like"/>
</dbReference>
<dbReference type="InterPro" id="IPR003593">
    <property type="entry name" value="AAA+_ATPase"/>
</dbReference>
<keyword evidence="3 5" id="KW-0067">ATP-binding</keyword>
<proteinExistence type="predicted"/>
<evidence type="ECO:0000256" key="1">
    <source>
        <dbReference type="ARBA" id="ARBA00022448"/>
    </source>
</evidence>
<dbReference type="CDD" id="cd03262">
    <property type="entry name" value="ABC_HisP_GlnQ"/>
    <property type="match status" value="1"/>
</dbReference>
<dbReference type="PANTHER" id="PTHR43166">
    <property type="entry name" value="AMINO ACID IMPORT ATP-BINDING PROTEIN"/>
    <property type="match status" value="1"/>
</dbReference>
<dbReference type="EMBL" id="JAUSUE010000015">
    <property type="protein sequence ID" value="MDQ0204325.1"/>
    <property type="molecule type" value="Genomic_DNA"/>
</dbReference>
<dbReference type="InterPro" id="IPR003439">
    <property type="entry name" value="ABC_transporter-like_ATP-bd"/>
</dbReference>
<dbReference type="Pfam" id="PF00005">
    <property type="entry name" value="ABC_tran"/>
    <property type="match status" value="1"/>
</dbReference>
<dbReference type="GO" id="GO:0005524">
    <property type="term" value="F:ATP binding"/>
    <property type="evidence" value="ECO:0007669"/>
    <property type="project" value="UniProtKB-KW"/>
</dbReference>
<evidence type="ECO:0000256" key="3">
    <source>
        <dbReference type="ARBA" id="ARBA00022840"/>
    </source>
</evidence>
<evidence type="ECO:0000313" key="5">
    <source>
        <dbReference type="EMBL" id="MDQ0204325.1"/>
    </source>
</evidence>
<dbReference type="InterPro" id="IPR030679">
    <property type="entry name" value="ABC_ATPase_HisP-typ"/>
</dbReference>
<dbReference type="PROSITE" id="PS00211">
    <property type="entry name" value="ABC_TRANSPORTER_1"/>
    <property type="match status" value="1"/>
</dbReference>
<dbReference type="InterPro" id="IPR027417">
    <property type="entry name" value="P-loop_NTPase"/>
</dbReference>